<protein>
    <recommendedName>
        <fullName evidence="2">Vacuolar-sorting protein SNF8</fullName>
    </recommendedName>
</protein>
<name>A0ABR3TAY1_9PEZI</name>
<comment type="function">
    <text evidence="2">Component of the endosomal sorting complex required for transport II (ESCRT-II), which is required for multivesicular body (MVB) formation and sorting of endosomal cargo proteins into MVBs.</text>
</comment>
<organism evidence="3 4">
    <name type="scientific">Neofusicoccum ribis</name>
    <dbReference type="NCBI Taxonomy" id="45134"/>
    <lineage>
        <taxon>Eukaryota</taxon>
        <taxon>Fungi</taxon>
        <taxon>Dikarya</taxon>
        <taxon>Ascomycota</taxon>
        <taxon>Pezizomycotina</taxon>
        <taxon>Dothideomycetes</taxon>
        <taxon>Dothideomycetes incertae sedis</taxon>
        <taxon>Botryosphaeriales</taxon>
        <taxon>Botryosphaeriaceae</taxon>
        <taxon>Neofusicoccum</taxon>
    </lineage>
</organism>
<dbReference type="SUPFAM" id="SSF46785">
    <property type="entry name" value="Winged helix' DNA-binding domain"/>
    <property type="match status" value="2"/>
</dbReference>
<accession>A0ABR3TAY1</accession>
<evidence type="ECO:0000313" key="4">
    <source>
        <dbReference type="Proteomes" id="UP001521116"/>
    </source>
</evidence>
<evidence type="ECO:0000256" key="1">
    <source>
        <dbReference type="ARBA" id="ARBA00009834"/>
    </source>
</evidence>
<dbReference type="InterPro" id="IPR036388">
    <property type="entry name" value="WH-like_DNA-bd_sf"/>
</dbReference>
<dbReference type="PANTHER" id="PTHR12806">
    <property type="entry name" value="EAP30 SUBUNIT OF ELL COMPLEX"/>
    <property type="match status" value="1"/>
</dbReference>
<proteinExistence type="inferred from homology"/>
<comment type="subunit">
    <text evidence="2">Component of the endosomal sorting complex required for transport II (ESCRT-II).</text>
</comment>
<comment type="similarity">
    <text evidence="1 2">Belongs to the SNF8 family.</text>
</comment>
<comment type="caution">
    <text evidence="3">The sequence shown here is derived from an EMBL/GenBank/DDBJ whole genome shotgun (WGS) entry which is preliminary data.</text>
</comment>
<dbReference type="InterPro" id="IPR040608">
    <property type="entry name" value="Snf8/Vps36"/>
</dbReference>
<keyword evidence="4" id="KW-1185">Reference proteome</keyword>
<keyword evidence="2" id="KW-0813">Transport</keyword>
<dbReference type="PIRSF" id="PIRSF017215">
    <property type="entry name" value="ESCRT2_Vps22"/>
    <property type="match status" value="1"/>
</dbReference>
<dbReference type="Proteomes" id="UP001521116">
    <property type="component" value="Unassembled WGS sequence"/>
</dbReference>
<dbReference type="Gene3D" id="6.10.140.180">
    <property type="match status" value="1"/>
</dbReference>
<evidence type="ECO:0000256" key="2">
    <source>
        <dbReference type="PIRNR" id="PIRNR017215"/>
    </source>
</evidence>
<dbReference type="Pfam" id="PF04157">
    <property type="entry name" value="EAP30"/>
    <property type="match status" value="1"/>
</dbReference>
<reference evidence="3 4" key="1">
    <citation type="submission" date="2024-02" db="EMBL/GenBank/DDBJ databases">
        <title>De novo assembly and annotation of 12 fungi associated with fruit tree decline syndrome in Ontario, Canada.</title>
        <authorList>
            <person name="Sulman M."/>
            <person name="Ellouze W."/>
            <person name="Ilyukhin E."/>
        </authorList>
    </citation>
    <scope>NUCLEOTIDE SEQUENCE [LARGE SCALE GENOMIC DNA]</scope>
    <source>
        <strain evidence="3 4">M1-105</strain>
    </source>
</reference>
<evidence type="ECO:0000313" key="3">
    <source>
        <dbReference type="EMBL" id="KAL1636547.1"/>
    </source>
</evidence>
<dbReference type="PANTHER" id="PTHR12806:SF0">
    <property type="entry name" value="VACUOLAR-SORTING PROTEIN SNF8"/>
    <property type="match status" value="1"/>
</dbReference>
<keyword evidence="2" id="KW-0653">Protein transport</keyword>
<dbReference type="EMBL" id="JAJVDC020000006">
    <property type="protein sequence ID" value="KAL1636547.1"/>
    <property type="molecule type" value="Genomic_DNA"/>
</dbReference>
<dbReference type="InterPro" id="IPR036390">
    <property type="entry name" value="WH_DNA-bd_sf"/>
</dbReference>
<sequence length="269" mass="29227">MSSNRRGVGLSAFDRHTITSAQYASHGNNLRTQQAASLETQLSVFQSLLHQFSITHAKDIRSNPTFRAEFARMCNAIGVDPLASSNRKGGGGGASSDGKGGGSIWAQMLGGSVNDFYFELAVRVVEVCRETRAENGGMIALNEVRQRVQKGRGFGGGMEVSDDDVLRAVKSLEPLGSGFTIVKLGHKQMIRSIPKELNTDQSAVLEAIQVMGYVTVSMLQINLTWERARAVAAIEDLLADSLLWVDKQTEETEYWSPTFITDAPAKEGD</sequence>
<dbReference type="InterPro" id="IPR016689">
    <property type="entry name" value="ESCRT-2_cplx_Snf8"/>
</dbReference>
<gene>
    <name evidence="3" type="primary">dot2</name>
    <name evidence="3" type="ORF">SLS56_001132</name>
</gene>
<dbReference type="Gene3D" id="1.10.10.10">
    <property type="entry name" value="Winged helix-like DNA-binding domain superfamily/Winged helix DNA-binding domain"/>
    <property type="match status" value="2"/>
</dbReference>